<evidence type="ECO:0000313" key="3">
    <source>
        <dbReference type="Proteomes" id="UP000006757"/>
    </source>
</evidence>
<comment type="caution">
    <text evidence="2">The sequence shown here is derived from an EMBL/GenBank/DDBJ whole genome shotgun (WGS) entry which is preliminary data.</text>
</comment>
<organism evidence="2 3">
    <name type="scientific">Trichosporon asahii var. asahii (strain CBS 8904)</name>
    <name type="common">Yeast</name>
    <dbReference type="NCBI Taxonomy" id="1220162"/>
    <lineage>
        <taxon>Eukaryota</taxon>
        <taxon>Fungi</taxon>
        <taxon>Dikarya</taxon>
        <taxon>Basidiomycota</taxon>
        <taxon>Agaricomycotina</taxon>
        <taxon>Tremellomycetes</taxon>
        <taxon>Trichosporonales</taxon>
        <taxon>Trichosporonaceae</taxon>
        <taxon>Trichosporon</taxon>
    </lineage>
</organism>
<sequence>MWPSTPREIIQRSPAGSADDVAKAGFHAPIQPIEHLHYFHHPAWMAEFGLQPVPLLDVHERNSVTGSSGLRVGSRAAAVLCIDDFGQRIKCKCKTAGDNEHRTVTRWIYKRPDIVCPKAKNVKAETYLYWVAPCGLILSCLWCKGHYDISKCPLYKTHIPLAAPIPASWEPNLQQYNKHTARQFPNKGTYGGVLCFGQPTANEPCGPWSPPSPIE</sequence>
<evidence type="ECO:0000256" key="1">
    <source>
        <dbReference type="SAM" id="MobiDB-lite"/>
    </source>
</evidence>
<accession>K1VHU7</accession>
<reference evidence="2 3" key="1">
    <citation type="journal article" date="2012" name="Eukaryot. Cell">
        <title>Genome sequence of the Trichosporon asahii environmental strain CBS 8904.</title>
        <authorList>
            <person name="Yang R.Y."/>
            <person name="Li H.T."/>
            <person name="Zhu H."/>
            <person name="Zhou G.P."/>
            <person name="Wang M."/>
            <person name="Wang L."/>
        </authorList>
    </citation>
    <scope>NUCLEOTIDE SEQUENCE [LARGE SCALE GENOMIC DNA]</scope>
    <source>
        <strain evidence="2 3">CBS 8904</strain>
    </source>
</reference>
<dbReference type="EMBL" id="AMBO01000383">
    <property type="protein sequence ID" value="EKC98686.1"/>
    <property type="molecule type" value="Genomic_DNA"/>
</dbReference>
<keyword evidence="3" id="KW-1185">Reference proteome</keyword>
<gene>
    <name evidence="2" type="ORF">A1Q2_07010</name>
</gene>
<dbReference type="AlphaFoldDB" id="K1VHU7"/>
<name>K1VHU7_TRIAC</name>
<protein>
    <submittedName>
        <fullName evidence="2">Uncharacterized protein</fullName>
    </submittedName>
</protein>
<dbReference type="Proteomes" id="UP000006757">
    <property type="component" value="Unassembled WGS sequence"/>
</dbReference>
<evidence type="ECO:0000313" key="2">
    <source>
        <dbReference type="EMBL" id="EKC98686.1"/>
    </source>
</evidence>
<dbReference type="InParanoid" id="K1VHU7"/>
<proteinExistence type="predicted"/>
<feature type="region of interest" description="Disordered" evidence="1">
    <location>
        <begin position="1"/>
        <end position="20"/>
    </location>
</feature>
<dbReference type="HOGENOM" id="CLU_1284090_0_0_1"/>